<name>K9WEZ0_9CYAN</name>
<evidence type="ECO:0000313" key="2">
    <source>
        <dbReference type="Proteomes" id="UP000010471"/>
    </source>
</evidence>
<sequence length="62" mass="7027">MNLLQSSICAHRLKSGATQTKPAYADFNHNLLLVRVGGLGLYSREFIRQVFLPEVYYLEGVQ</sequence>
<dbReference type="STRING" id="1173027.Mic7113_2577"/>
<gene>
    <name evidence="1" type="ORF">Mic7113_2577</name>
</gene>
<reference evidence="1 2" key="1">
    <citation type="submission" date="2012-06" db="EMBL/GenBank/DDBJ databases">
        <title>Finished chromosome of genome of Microcoleus sp. PCC 7113.</title>
        <authorList>
            <consortium name="US DOE Joint Genome Institute"/>
            <person name="Gugger M."/>
            <person name="Coursin T."/>
            <person name="Rippka R."/>
            <person name="Tandeau De Marsac N."/>
            <person name="Huntemann M."/>
            <person name="Wei C.-L."/>
            <person name="Han J."/>
            <person name="Detter J.C."/>
            <person name="Han C."/>
            <person name="Tapia R."/>
            <person name="Chen A."/>
            <person name="Kyrpides N."/>
            <person name="Mavromatis K."/>
            <person name="Markowitz V."/>
            <person name="Szeto E."/>
            <person name="Ivanova N."/>
            <person name="Pagani I."/>
            <person name="Pati A."/>
            <person name="Goodwin L."/>
            <person name="Nordberg H.P."/>
            <person name="Cantor M.N."/>
            <person name="Hua S.X."/>
            <person name="Woyke T."/>
            <person name="Kerfeld C.A."/>
        </authorList>
    </citation>
    <scope>NUCLEOTIDE SEQUENCE [LARGE SCALE GENOMIC DNA]</scope>
    <source>
        <strain evidence="1 2">PCC 7113</strain>
    </source>
</reference>
<accession>K9WEZ0</accession>
<proteinExistence type="predicted"/>
<dbReference type="KEGG" id="mic:Mic7113_2577"/>
<evidence type="ECO:0000313" key="1">
    <source>
        <dbReference type="EMBL" id="AFZ18371.1"/>
    </source>
</evidence>
<dbReference type="HOGENOM" id="CLU_2899211_0_0_3"/>
<keyword evidence="2" id="KW-1185">Reference proteome</keyword>
<dbReference type="Proteomes" id="UP000010471">
    <property type="component" value="Chromosome"/>
</dbReference>
<organism evidence="1 2">
    <name type="scientific">Allocoleopsis franciscana PCC 7113</name>
    <dbReference type="NCBI Taxonomy" id="1173027"/>
    <lineage>
        <taxon>Bacteria</taxon>
        <taxon>Bacillati</taxon>
        <taxon>Cyanobacteriota</taxon>
        <taxon>Cyanophyceae</taxon>
        <taxon>Coleofasciculales</taxon>
        <taxon>Coleofasciculaceae</taxon>
        <taxon>Allocoleopsis</taxon>
        <taxon>Allocoleopsis franciscana</taxon>
    </lineage>
</organism>
<dbReference type="EMBL" id="CP003630">
    <property type="protein sequence ID" value="AFZ18371.1"/>
    <property type="molecule type" value="Genomic_DNA"/>
</dbReference>
<dbReference type="AlphaFoldDB" id="K9WEZ0"/>
<protein>
    <submittedName>
        <fullName evidence="1">Uncharacterized protein</fullName>
    </submittedName>
</protein>